<evidence type="ECO:0000313" key="1">
    <source>
        <dbReference type="EMBL" id="PRP94325.1"/>
    </source>
</evidence>
<dbReference type="EMBL" id="PVNL01000142">
    <property type="protein sequence ID" value="PRP94325.1"/>
    <property type="molecule type" value="Genomic_DNA"/>
</dbReference>
<dbReference type="Proteomes" id="UP000238823">
    <property type="component" value="Unassembled WGS sequence"/>
</dbReference>
<protein>
    <submittedName>
        <fullName evidence="1">Uncharacterized protein</fullName>
    </submittedName>
</protein>
<sequence length="134" mass="15038">MVVVVVDMSLKAENAIDSFTQAVRKSPDLQRSFMKCNTLEEVVGLAAQGKYAIEVKEMVEYILSRKDTSWRAFFEQNGVDFELYVRARTTVEQEILDARAARFKKTATNTYCDSATVISCYSCPTGVRIGCPLC</sequence>
<accession>A0A2S9XN89</accession>
<organism evidence="1 2">
    <name type="scientific">Enhygromyxa salina</name>
    <dbReference type="NCBI Taxonomy" id="215803"/>
    <lineage>
        <taxon>Bacteria</taxon>
        <taxon>Pseudomonadati</taxon>
        <taxon>Myxococcota</taxon>
        <taxon>Polyangia</taxon>
        <taxon>Nannocystales</taxon>
        <taxon>Nannocystaceae</taxon>
        <taxon>Enhygromyxa</taxon>
    </lineage>
</organism>
<comment type="caution">
    <text evidence="1">The sequence shown here is derived from an EMBL/GenBank/DDBJ whole genome shotgun (WGS) entry which is preliminary data.</text>
</comment>
<proteinExistence type="predicted"/>
<name>A0A2S9XN89_9BACT</name>
<reference evidence="1 2" key="1">
    <citation type="submission" date="2018-03" db="EMBL/GenBank/DDBJ databases">
        <title>Draft Genome Sequences of the Obligatory Marine Myxobacteria Enhygromyxa salina SWB007.</title>
        <authorList>
            <person name="Poehlein A."/>
            <person name="Moghaddam J.A."/>
            <person name="Harms H."/>
            <person name="Alanjari M."/>
            <person name="Koenig G.M."/>
            <person name="Daniel R."/>
            <person name="Schaeberle T.F."/>
        </authorList>
    </citation>
    <scope>NUCLEOTIDE SEQUENCE [LARGE SCALE GENOMIC DNA]</scope>
    <source>
        <strain evidence="1 2">SWB007</strain>
    </source>
</reference>
<dbReference type="AlphaFoldDB" id="A0A2S9XN89"/>
<gene>
    <name evidence="1" type="ORF">ENSA7_78620</name>
</gene>
<evidence type="ECO:0000313" key="2">
    <source>
        <dbReference type="Proteomes" id="UP000238823"/>
    </source>
</evidence>